<evidence type="ECO:0000313" key="2">
    <source>
        <dbReference type="EMBL" id="GFZ05180.1"/>
    </source>
</evidence>
<accession>A0A7J0G319</accession>
<name>A0A7J0G319_9ERIC</name>
<keyword evidence="3" id="KW-1185">Reference proteome</keyword>
<gene>
    <name evidence="2" type="ORF">Acr_17g0007520</name>
</gene>
<sequence>MTEEVNQHPSTPPEESFHQEKLPDQGEDPEIEVPSSPTTELNTMTQGELDRLREAYSFPSGVRTRIPRNGETIFSAGEYEVAFYEVAFLTDLRFPIHPTIK</sequence>
<evidence type="ECO:0000256" key="1">
    <source>
        <dbReference type="SAM" id="MobiDB-lite"/>
    </source>
</evidence>
<dbReference type="OrthoDB" id="10533892at2759"/>
<feature type="compositionally biased region" description="Basic and acidic residues" evidence="1">
    <location>
        <begin position="15"/>
        <end position="24"/>
    </location>
</feature>
<dbReference type="Proteomes" id="UP000585474">
    <property type="component" value="Unassembled WGS sequence"/>
</dbReference>
<organism evidence="2 3">
    <name type="scientific">Actinidia rufa</name>
    <dbReference type="NCBI Taxonomy" id="165716"/>
    <lineage>
        <taxon>Eukaryota</taxon>
        <taxon>Viridiplantae</taxon>
        <taxon>Streptophyta</taxon>
        <taxon>Embryophyta</taxon>
        <taxon>Tracheophyta</taxon>
        <taxon>Spermatophyta</taxon>
        <taxon>Magnoliopsida</taxon>
        <taxon>eudicotyledons</taxon>
        <taxon>Gunneridae</taxon>
        <taxon>Pentapetalae</taxon>
        <taxon>asterids</taxon>
        <taxon>Ericales</taxon>
        <taxon>Actinidiaceae</taxon>
        <taxon>Actinidia</taxon>
    </lineage>
</organism>
<proteinExistence type="predicted"/>
<reference evidence="2 3" key="1">
    <citation type="submission" date="2019-07" db="EMBL/GenBank/DDBJ databases">
        <title>De Novo Assembly of kiwifruit Actinidia rufa.</title>
        <authorList>
            <person name="Sugita-Konishi S."/>
            <person name="Sato K."/>
            <person name="Mori E."/>
            <person name="Abe Y."/>
            <person name="Kisaki G."/>
            <person name="Hamano K."/>
            <person name="Suezawa K."/>
            <person name="Otani M."/>
            <person name="Fukuda T."/>
            <person name="Manabe T."/>
            <person name="Gomi K."/>
            <person name="Tabuchi M."/>
            <person name="Akimitsu K."/>
            <person name="Kataoka I."/>
        </authorList>
    </citation>
    <scope>NUCLEOTIDE SEQUENCE [LARGE SCALE GENOMIC DNA]</scope>
    <source>
        <strain evidence="3">cv. Fuchu</strain>
    </source>
</reference>
<comment type="caution">
    <text evidence="2">The sequence shown here is derived from an EMBL/GenBank/DDBJ whole genome shotgun (WGS) entry which is preliminary data.</text>
</comment>
<feature type="region of interest" description="Disordered" evidence="1">
    <location>
        <begin position="1"/>
        <end position="42"/>
    </location>
</feature>
<dbReference type="AlphaFoldDB" id="A0A7J0G319"/>
<dbReference type="EMBL" id="BJWL01000017">
    <property type="protein sequence ID" value="GFZ05180.1"/>
    <property type="molecule type" value="Genomic_DNA"/>
</dbReference>
<evidence type="ECO:0000313" key="3">
    <source>
        <dbReference type="Proteomes" id="UP000585474"/>
    </source>
</evidence>
<protein>
    <submittedName>
        <fullName evidence="2">Uncharacterized protein</fullName>
    </submittedName>
</protein>